<protein>
    <submittedName>
        <fullName evidence="1">Uncharacterized protein</fullName>
    </submittedName>
</protein>
<evidence type="ECO:0000313" key="1">
    <source>
        <dbReference type="EMBL" id="QJW89756.1"/>
    </source>
</evidence>
<accession>A0A6M5Y8R1</accession>
<keyword evidence="2" id="KW-1185">Reference proteome</keyword>
<name>A0A6M5Y8R1_9BACT</name>
<organism evidence="1 2">
    <name type="scientific">Spirosoma taeanense</name>
    <dbReference type="NCBI Taxonomy" id="2735870"/>
    <lineage>
        <taxon>Bacteria</taxon>
        <taxon>Pseudomonadati</taxon>
        <taxon>Bacteroidota</taxon>
        <taxon>Cytophagia</taxon>
        <taxon>Cytophagales</taxon>
        <taxon>Cytophagaceae</taxon>
        <taxon>Spirosoma</taxon>
    </lineage>
</organism>
<sequence>MPTAMLQAQTMPAKPQFFHIHEAPVLPTMVDQYERTSKELVSQCRKYSIQNGWLTIQDNDHRYYTVEPIEHTADLDKDPLARLQKTMGEETYAKLFANFDKCYPSYRDYTLVYLPDYSYVPDQTSQSEYDYFYYEPQHQRKIEALFNRFKELYTSKAGKIPYNVYMSRFGTTENFILVEDLANSQADFKARDEANTEEFRAGFKNLFAEMK</sequence>
<gene>
    <name evidence="1" type="ORF">HNV11_10370</name>
</gene>
<dbReference type="AlphaFoldDB" id="A0A6M5Y8R1"/>
<proteinExistence type="predicted"/>
<dbReference type="KEGG" id="stae:HNV11_10370"/>
<dbReference type="Proteomes" id="UP000502756">
    <property type="component" value="Chromosome"/>
</dbReference>
<reference evidence="1 2" key="1">
    <citation type="submission" date="2020-05" db="EMBL/GenBank/DDBJ databases">
        <title>Genome sequencing of Spirosoma sp. TS118.</title>
        <authorList>
            <person name="Lee J.-H."/>
            <person name="Jeong S."/>
            <person name="Zhao L."/>
            <person name="Jung J.-H."/>
            <person name="Kim M.-K."/>
            <person name="Lim S."/>
        </authorList>
    </citation>
    <scope>NUCLEOTIDE SEQUENCE [LARGE SCALE GENOMIC DNA]</scope>
    <source>
        <strain evidence="1 2">TS118</strain>
    </source>
</reference>
<dbReference type="EMBL" id="CP053435">
    <property type="protein sequence ID" value="QJW89756.1"/>
    <property type="molecule type" value="Genomic_DNA"/>
</dbReference>
<evidence type="ECO:0000313" key="2">
    <source>
        <dbReference type="Proteomes" id="UP000502756"/>
    </source>
</evidence>
<dbReference type="RefSeq" id="WP_171739596.1">
    <property type="nucleotide sequence ID" value="NZ_CP053435.1"/>
</dbReference>